<feature type="region of interest" description="Disordered" evidence="2">
    <location>
        <begin position="207"/>
        <end position="254"/>
    </location>
</feature>
<dbReference type="EMBL" id="JAUEPS010000048">
    <property type="protein sequence ID" value="KAK0446062.1"/>
    <property type="molecule type" value="Genomic_DNA"/>
</dbReference>
<comment type="caution">
    <text evidence="3">The sequence shown here is derived from an EMBL/GenBank/DDBJ whole genome shotgun (WGS) entry which is preliminary data.</text>
</comment>
<evidence type="ECO:0000256" key="2">
    <source>
        <dbReference type="SAM" id="MobiDB-lite"/>
    </source>
</evidence>
<evidence type="ECO:0000313" key="4">
    <source>
        <dbReference type="Proteomes" id="UP001175211"/>
    </source>
</evidence>
<evidence type="ECO:0000313" key="3">
    <source>
        <dbReference type="EMBL" id="KAK0446062.1"/>
    </source>
</evidence>
<name>A0AA39JNM0_ARMTA</name>
<feature type="region of interest" description="Disordered" evidence="2">
    <location>
        <begin position="20"/>
        <end position="185"/>
    </location>
</feature>
<feature type="coiled-coil region" evidence="1">
    <location>
        <begin position="255"/>
        <end position="282"/>
    </location>
</feature>
<feature type="compositionally biased region" description="Basic residues" evidence="2">
    <location>
        <begin position="49"/>
        <end position="60"/>
    </location>
</feature>
<keyword evidence="1" id="KW-0175">Coiled coil</keyword>
<dbReference type="RefSeq" id="XP_060325703.1">
    <property type="nucleotide sequence ID" value="XM_060483976.1"/>
</dbReference>
<feature type="compositionally biased region" description="Low complexity" evidence="2">
    <location>
        <begin position="37"/>
        <end position="48"/>
    </location>
</feature>
<feature type="compositionally biased region" description="Polar residues" evidence="2">
    <location>
        <begin position="173"/>
        <end position="185"/>
    </location>
</feature>
<dbReference type="GeneID" id="85367524"/>
<gene>
    <name evidence="3" type="ORF">EV420DRAFT_915376</name>
</gene>
<feature type="compositionally biased region" description="Polar residues" evidence="2">
    <location>
        <begin position="114"/>
        <end position="126"/>
    </location>
</feature>
<accession>A0AA39JNM0</accession>
<feature type="compositionally biased region" description="Polar residues" evidence="2">
    <location>
        <begin position="81"/>
        <end position="91"/>
    </location>
</feature>
<keyword evidence="4" id="KW-1185">Reference proteome</keyword>
<proteinExistence type="predicted"/>
<evidence type="ECO:0000256" key="1">
    <source>
        <dbReference type="SAM" id="Coils"/>
    </source>
</evidence>
<feature type="compositionally biased region" description="Low complexity" evidence="2">
    <location>
        <begin position="212"/>
        <end position="227"/>
    </location>
</feature>
<dbReference type="AlphaFoldDB" id="A0AA39JNM0"/>
<protein>
    <submittedName>
        <fullName evidence="3">Uncharacterized protein</fullName>
    </submittedName>
</protein>
<sequence length="438" mass="49241">MHNSQALQWLPYPTASSLDIKVEPQTETPLLSPPSSPSFTNTTLSTPLCRRRSGSPKRQRPYPPLITRFDNRVRTSADPKMSSTYNSNNQWPARGGSVGSGRSSNERSSDDEQQMSYPTTNYSASSAIDRPTSSSSSLSGAIGDPRILPSTSRFPGPSPGGMNEALAWPAGHSQHQMLQPQSSMYPSLPPHIPFYDTAEADVSTIPYEYRNDSSPPSSFTSPPFADPYRQYETFPAHPPSSSSGSPYPAPPQEEIRSLRRKVRELERLREQDKDRIQMLQNELNSNSSPRLSTSPSFQESWRLRTEARQRQFCSLNRAGNALCAWHDSRRERRVHPPRMAPPGYLNCGCSFEEALFEESLSRHGVGSYLPGENVRMDPALRNPLLKLLQERYGYRDGDFERDPRTGDWVAGDGPAKWEQQLHVGVTNPRRPRADHDRR</sequence>
<reference evidence="3" key="1">
    <citation type="submission" date="2023-06" db="EMBL/GenBank/DDBJ databases">
        <authorList>
            <consortium name="Lawrence Berkeley National Laboratory"/>
            <person name="Ahrendt S."/>
            <person name="Sahu N."/>
            <person name="Indic B."/>
            <person name="Wong-Bajracharya J."/>
            <person name="Merenyi Z."/>
            <person name="Ke H.-M."/>
            <person name="Monk M."/>
            <person name="Kocsube S."/>
            <person name="Drula E."/>
            <person name="Lipzen A."/>
            <person name="Balint B."/>
            <person name="Henrissat B."/>
            <person name="Andreopoulos B."/>
            <person name="Martin F.M."/>
            <person name="Harder C.B."/>
            <person name="Rigling D."/>
            <person name="Ford K.L."/>
            <person name="Foster G.D."/>
            <person name="Pangilinan J."/>
            <person name="Papanicolaou A."/>
            <person name="Barry K."/>
            <person name="LaButti K."/>
            <person name="Viragh M."/>
            <person name="Koriabine M."/>
            <person name="Yan M."/>
            <person name="Riley R."/>
            <person name="Champramary S."/>
            <person name="Plett K.L."/>
            <person name="Tsai I.J."/>
            <person name="Slot J."/>
            <person name="Sipos G."/>
            <person name="Plett J."/>
            <person name="Nagy L.G."/>
            <person name="Grigoriev I.V."/>
        </authorList>
    </citation>
    <scope>NUCLEOTIDE SEQUENCE</scope>
    <source>
        <strain evidence="3">CCBAS 213</strain>
    </source>
</reference>
<dbReference type="Proteomes" id="UP001175211">
    <property type="component" value="Unassembled WGS sequence"/>
</dbReference>
<feature type="region of interest" description="Disordered" evidence="2">
    <location>
        <begin position="410"/>
        <end position="438"/>
    </location>
</feature>
<organism evidence="3 4">
    <name type="scientific">Armillaria tabescens</name>
    <name type="common">Ringless honey mushroom</name>
    <name type="synonym">Agaricus tabescens</name>
    <dbReference type="NCBI Taxonomy" id="1929756"/>
    <lineage>
        <taxon>Eukaryota</taxon>
        <taxon>Fungi</taxon>
        <taxon>Dikarya</taxon>
        <taxon>Basidiomycota</taxon>
        <taxon>Agaricomycotina</taxon>
        <taxon>Agaricomycetes</taxon>
        <taxon>Agaricomycetidae</taxon>
        <taxon>Agaricales</taxon>
        <taxon>Marasmiineae</taxon>
        <taxon>Physalacriaceae</taxon>
        <taxon>Desarmillaria</taxon>
    </lineage>
</organism>